<dbReference type="EMBL" id="JAUKTV010000003">
    <property type="protein sequence ID" value="KAK0742019.1"/>
    <property type="molecule type" value="Genomic_DNA"/>
</dbReference>
<proteinExistence type="predicted"/>
<feature type="compositionally biased region" description="Low complexity" evidence="1">
    <location>
        <begin position="354"/>
        <end position="379"/>
    </location>
</feature>
<feature type="compositionally biased region" description="Low complexity" evidence="1">
    <location>
        <begin position="387"/>
        <end position="403"/>
    </location>
</feature>
<evidence type="ECO:0000313" key="3">
    <source>
        <dbReference type="Proteomes" id="UP001172159"/>
    </source>
</evidence>
<gene>
    <name evidence="2" type="ORF">B0T21DRAFT_408869</name>
</gene>
<protein>
    <submittedName>
        <fullName evidence="2">Uncharacterized protein</fullName>
    </submittedName>
</protein>
<feature type="compositionally biased region" description="Polar residues" evidence="1">
    <location>
        <begin position="405"/>
        <end position="421"/>
    </location>
</feature>
<accession>A0AA40K113</accession>
<organism evidence="2 3">
    <name type="scientific">Apiosordaria backusii</name>
    <dbReference type="NCBI Taxonomy" id="314023"/>
    <lineage>
        <taxon>Eukaryota</taxon>
        <taxon>Fungi</taxon>
        <taxon>Dikarya</taxon>
        <taxon>Ascomycota</taxon>
        <taxon>Pezizomycotina</taxon>
        <taxon>Sordariomycetes</taxon>
        <taxon>Sordariomycetidae</taxon>
        <taxon>Sordariales</taxon>
        <taxon>Lasiosphaeriaceae</taxon>
        <taxon>Apiosordaria</taxon>
    </lineage>
</organism>
<evidence type="ECO:0000313" key="2">
    <source>
        <dbReference type="EMBL" id="KAK0742019.1"/>
    </source>
</evidence>
<feature type="region of interest" description="Disordered" evidence="1">
    <location>
        <begin position="115"/>
        <end position="142"/>
    </location>
</feature>
<keyword evidence="3" id="KW-1185">Reference proteome</keyword>
<reference evidence="2" key="1">
    <citation type="submission" date="2023-06" db="EMBL/GenBank/DDBJ databases">
        <title>Genome-scale phylogeny and comparative genomics of the fungal order Sordariales.</title>
        <authorList>
            <consortium name="Lawrence Berkeley National Laboratory"/>
            <person name="Hensen N."/>
            <person name="Bonometti L."/>
            <person name="Westerberg I."/>
            <person name="Brannstrom I.O."/>
            <person name="Guillou S."/>
            <person name="Cros-Aarteil S."/>
            <person name="Calhoun S."/>
            <person name="Haridas S."/>
            <person name="Kuo A."/>
            <person name="Mondo S."/>
            <person name="Pangilinan J."/>
            <person name="Riley R."/>
            <person name="Labutti K."/>
            <person name="Andreopoulos B."/>
            <person name="Lipzen A."/>
            <person name="Chen C."/>
            <person name="Yanf M."/>
            <person name="Daum C."/>
            <person name="Ng V."/>
            <person name="Clum A."/>
            <person name="Steindorff A."/>
            <person name="Ohm R."/>
            <person name="Martin F."/>
            <person name="Silar P."/>
            <person name="Natvig D."/>
            <person name="Lalanne C."/>
            <person name="Gautier V."/>
            <person name="Ament-Velasquez S.L."/>
            <person name="Kruys A."/>
            <person name="Hutchinson M.I."/>
            <person name="Powell A.J."/>
            <person name="Barry K."/>
            <person name="Miller A.N."/>
            <person name="Grigoriev I.V."/>
            <person name="Debuchy R."/>
            <person name="Gladieux P."/>
            <person name="Thoren M.H."/>
            <person name="Johannesson H."/>
        </authorList>
    </citation>
    <scope>NUCLEOTIDE SEQUENCE</scope>
    <source>
        <strain evidence="2">CBS 540.89</strain>
    </source>
</reference>
<dbReference type="Proteomes" id="UP001172159">
    <property type="component" value="Unassembled WGS sequence"/>
</dbReference>
<feature type="region of interest" description="Disordered" evidence="1">
    <location>
        <begin position="1"/>
        <end position="23"/>
    </location>
</feature>
<comment type="caution">
    <text evidence="2">The sequence shown here is derived from an EMBL/GenBank/DDBJ whole genome shotgun (WGS) entry which is preliminary data.</text>
</comment>
<feature type="region of interest" description="Disordered" evidence="1">
    <location>
        <begin position="315"/>
        <end position="421"/>
    </location>
</feature>
<name>A0AA40K113_9PEZI</name>
<feature type="compositionally biased region" description="Polar residues" evidence="1">
    <location>
        <begin position="115"/>
        <end position="124"/>
    </location>
</feature>
<sequence>MNEPQRRGLRYSDYSGIDNTDANSSNLFSRLNAGDSARWNMNSPPVDSSNPFPLRTPGPFISPTAEYCVHSDMSSSRADSGVKPTRSISEDTSYLDMNGSHAIGRLHRARLNSSFDAPTHQHPQATEDRAARPSSSPHGFATSMADLQNRRVKQRSEDIAFWQAKHPGAIVASGVADLTFEDKIKMVKTLFEAARDETDMIDGDPDDVANAGTRAGTSVTQIREMGDSRLELMCWDILEQAIYAQTGSFVVAPQKAKDFPVAHYGTLADRWEKIVNCVKRSKASIQNLVTIPTMVRLVARPEYELAQRVRNKRINDNRGDKWRQNPRGYRSQGSKKVVGPSKAPIPATSTQPASTRPTSTQPISTQPTSTQPTSTQPTSTPDPPATHPSSTHATSTHPTTRHANSGYTALPHTSTGSYQSAAQLRNPVFSVVERDSLISEPSPTSDDNHGSPNHSGPNLYSSNLYSFNLYSFNLYSFNLYSSNLSSPSLNSH</sequence>
<evidence type="ECO:0000256" key="1">
    <source>
        <dbReference type="SAM" id="MobiDB-lite"/>
    </source>
</evidence>
<dbReference type="AlphaFoldDB" id="A0AA40K113"/>